<dbReference type="PANTHER" id="PTHR42735:SF4">
    <property type="entry name" value="PYRIDOXAL PHOSPHATE-DEPENDENT DECARBOXYLASE FAMILY PROTEIN"/>
    <property type="match status" value="1"/>
</dbReference>
<reference evidence="6" key="1">
    <citation type="submission" date="2016-10" db="EMBL/GenBank/DDBJ databases">
        <authorList>
            <person name="Varghese N."/>
            <person name="Submissions S."/>
        </authorList>
    </citation>
    <scope>NUCLEOTIDE SEQUENCE [LARGE SCALE GENOMIC DNA]</scope>
    <source>
        <strain evidence="6">IBRC-M 10403</strain>
    </source>
</reference>
<dbReference type="GO" id="GO:0004058">
    <property type="term" value="F:aromatic-L-amino-acid decarboxylase activity"/>
    <property type="evidence" value="ECO:0007669"/>
    <property type="project" value="UniProtKB-ARBA"/>
</dbReference>
<evidence type="ECO:0000256" key="3">
    <source>
        <dbReference type="ARBA" id="ARBA00023239"/>
    </source>
</evidence>
<dbReference type="STRING" id="1271860.SAMN05216174_11048"/>
<evidence type="ECO:0000313" key="6">
    <source>
        <dbReference type="Proteomes" id="UP000199501"/>
    </source>
</evidence>
<dbReference type="Proteomes" id="UP000199501">
    <property type="component" value="Unassembled WGS sequence"/>
</dbReference>
<dbReference type="GO" id="GO:0019752">
    <property type="term" value="P:carboxylic acid metabolic process"/>
    <property type="evidence" value="ECO:0007669"/>
    <property type="project" value="InterPro"/>
</dbReference>
<dbReference type="InterPro" id="IPR015424">
    <property type="entry name" value="PyrdxlP-dep_Trfase"/>
</dbReference>
<dbReference type="Pfam" id="PF00282">
    <property type="entry name" value="Pyridoxal_deC"/>
    <property type="match status" value="1"/>
</dbReference>
<feature type="modified residue" description="N6-(pyridoxal phosphate)lysine" evidence="4">
    <location>
        <position position="453"/>
    </location>
</feature>
<proteinExistence type="predicted"/>
<keyword evidence="3" id="KW-0456">Lyase</keyword>
<dbReference type="RefSeq" id="WP_091453289.1">
    <property type="nucleotide sequence ID" value="NZ_FMZZ01000010.1"/>
</dbReference>
<dbReference type="InterPro" id="IPR050477">
    <property type="entry name" value="GrpII_AminoAcid_Decarb"/>
</dbReference>
<evidence type="ECO:0000256" key="1">
    <source>
        <dbReference type="ARBA" id="ARBA00001933"/>
    </source>
</evidence>
<evidence type="ECO:0000256" key="4">
    <source>
        <dbReference type="PIRSR" id="PIRSR602129-50"/>
    </source>
</evidence>
<dbReference type="EMBL" id="FMZZ01000010">
    <property type="protein sequence ID" value="SDD34979.1"/>
    <property type="molecule type" value="Genomic_DNA"/>
</dbReference>
<dbReference type="InterPro" id="IPR002129">
    <property type="entry name" value="PyrdxlP-dep_de-COase"/>
</dbReference>
<keyword evidence="6" id="KW-1185">Reference proteome</keyword>
<dbReference type="PANTHER" id="PTHR42735">
    <property type="match status" value="1"/>
</dbReference>
<sequence>MMDEITGRADESSSKAPEYRDRLVDLYGDFDLETAEGSDTLGAWFLGPLAENQELFGQLLNRALESHCKDRKSFYPGDPAYVTPEIKNSQEYKNSVEVLSEETEKLLNALRGSVPFFSYRYQSHMNWDVTLPAIVGYFAGMLYNPNNVAAEASPVTTLLEKAVGDDLCRMLGYDILAETTPRPWGHITCDGSVANIEALWSARNLKYYPIAVAAALEHEPALAKARNLTVTLADGVTSKRISRLTPWELLNLTVDDALALPSRIVEDYGVPVEALAAINEHSLQKLGYEKFAREHLGGDIGEPAVFAPITMHYSWPKAAALLGIGQHNLIPIEVDLDARAKASHLRSWLDTCETEQRPVLMAVAVLGNTEQSSVDPLAKMIAMRREYQRRNFSYVIHADAAWGGYFASIKRESAIPAAAGQIRFTPDLSMSPYVNEQYNALGETDSITIDPHKAGYIPYPAGGLCYRNKAQRNLVAFSPPYVAHDEEVDTSVGFYGVEGSKPGAAAAGVYLSHRVIAPDQRGYGRILGQTLFNSKRLYAQVVTMAQPDDPFIVVPCQRLPAEKKHPGDKVAIHNDLRYIRDEIIGATNEEIYAKLDDPKQRKFCVFFRDLGSDQVIIAYAFNFYADEKKTRLNTSIAKMNKLNSRVFATLSMAPADSITPPNGKPVPPMIVTGSTFDPRVYKDEYMGRLRARLGVEDDPSQSIDYIISTTMDPWVTDTAEGNFIPKVVEVLRQTVIDEVKRIWREDAIAAQP</sequence>
<keyword evidence="2 4" id="KW-0663">Pyridoxal phosphate</keyword>
<name>A0A1G6U0W6_9PSEU</name>
<dbReference type="OrthoDB" id="3335676at2"/>
<evidence type="ECO:0000313" key="5">
    <source>
        <dbReference type="EMBL" id="SDD34979.1"/>
    </source>
</evidence>
<dbReference type="Gene3D" id="3.40.640.10">
    <property type="entry name" value="Type I PLP-dependent aspartate aminotransferase-like (Major domain)"/>
    <property type="match status" value="1"/>
</dbReference>
<dbReference type="InterPro" id="IPR015421">
    <property type="entry name" value="PyrdxlP-dep_Trfase_major"/>
</dbReference>
<comment type="cofactor">
    <cofactor evidence="1 4">
        <name>pyridoxal 5'-phosphate</name>
        <dbReference type="ChEBI" id="CHEBI:597326"/>
    </cofactor>
</comment>
<dbReference type="SUPFAM" id="SSF53383">
    <property type="entry name" value="PLP-dependent transferases"/>
    <property type="match status" value="1"/>
</dbReference>
<protein>
    <submittedName>
        <fullName evidence="5">Pyridoxal-dependent decarboxylase conserved domain-containing protein</fullName>
    </submittedName>
</protein>
<dbReference type="GO" id="GO:0030170">
    <property type="term" value="F:pyridoxal phosphate binding"/>
    <property type="evidence" value="ECO:0007669"/>
    <property type="project" value="InterPro"/>
</dbReference>
<evidence type="ECO:0000256" key="2">
    <source>
        <dbReference type="ARBA" id="ARBA00022898"/>
    </source>
</evidence>
<dbReference type="AlphaFoldDB" id="A0A1G6U0W6"/>
<accession>A0A1G6U0W6</accession>
<organism evidence="5 6">
    <name type="scientific">Actinokineospora iranica</name>
    <dbReference type="NCBI Taxonomy" id="1271860"/>
    <lineage>
        <taxon>Bacteria</taxon>
        <taxon>Bacillati</taxon>
        <taxon>Actinomycetota</taxon>
        <taxon>Actinomycetes</taxon>
        <taxon>Pseudonocardiales</taxon>
        <taxon>Pseudonocardiaceae</taxon>
        <taxon>Actinokineospora</taxon>
    </lineage>
</organism>
<gene>
    <name evidence="5" type="ORF">SAMN05216174_11048</name>
</gene>